<reference evidence="2 3" key="1">
    <citation type="submission" date="2019-03" db="EMBL/GenBank/DDBJ databases">
        <title>Genomic Encyclopedia of Archaeal and Bacterial Type Strains, Phase II (KMG-II): from individual species to whole genera.</title>
        <authorList>
            <person name="Goeker M."/>
        </authorList>
    </citation>
    <scope>NUCLEOTIDE SEQUENCE [LARGE SCALE GENOMIC DNA]</scope>
    <source>
        <strain evidence="2 3">DSM 19034</strain>
    </source>
</reference>
<organism evidence="2 3">
    <name type="scientific">Pedobacter duraquae</name>
    <dbReference type="NCBI Taxonomy" id="425511"/>
    <lineage>
        <taxon>Bacteria</taxon>
        <taxon>Pseudomonadati</taxon>
        <taxon>Bacteroidota</taxon>
        <taxon>Sphingobacteriia</taxon>
        <taxon>Sphingobacteriales</taxon>
        <taxon>Sphingobacteriaceae</taxon>
        <taxon>Pedobacter</taxon>
    </lineage>
</organism>
<keyword evidence="1" id="KW-1133">Transmembrane helix</keyword>
<evidence type="ECO:0000313" key="3">
    <source>
        <dbReference type="Proteomes" id="UP000295499"/>
    </source>
</evidence>
<accession>A0A4R6ILZ3</accession>
<comment type="caution">
    <text evidence="2">The sequence shown here is derived from an EMBL/GenBank/DDBJ whole genome shotgun (WGS) entry which is preliminary data.</text>
</comment>
<keyword evidence="1" id="KW-0472">Membrane</keyword>
<name>A0A4R6ILZ3_9SPHI</name>
<proteinExistence type="predicted"/>
<sequence>MDYLYLLGTCIGIFILVSLGFREKPLRTKLIYTLGVIVTVIVVFAVIMYIGWNYGDGGDRGRNRAPDVKKLHIINTSDASKYAVLSYSYKIADEKKGTSDTLYVGKSSENQTAVFQLPLETGDTAFLTDFKLEIMDPDYHTLKTYTEKEFFRQSEAMPSSINKRNADLWVLKVK</sequence>
<evidence type="ECO:0000256" key="1">
    <source>
        <dbReference type="SAM" id="Phobius"/>
    </source>
</evidence>
<keyword evidence="3" id="KW-1185">Reference proteome</keyword>
<dbReference type="EMBL" id="SNWM01000002">
    <property type="protein sequence ID" value="TDO23127.1"/>
    <property type="molecule type" value="Genomic_DNA"/>
</dbReference>
<feature type="transmembrane region" description="Helical" evidence="1">
    <location>
        <begin position="30"/>
        <end position="52"/>
    </location>
</feature>
<evidence type="ECO:0000313" key="2">
    <source>
        <dbReference type="EMBL" id="TDO23127.1"/>
    </source>
</evidence>
<dbReference type="AlphaFoldDB" id="A0A4R6ILZ3"/>
<dbReference type="Proteomes" id="UP000295499">
    <property type="component" value="Unassembled WGS sequence"/>
</dbReference>
<gene>
    <name evidence="2" type="ORF">CLV32_2114</name>
</gene>
<keyword evidence="1" id="KW-0812">Transmembrane</keyword>
<protein>
    <submittedName>
        <fullName evidence="2">Uncharacterized protein</fullName>
    </submittedName>
</protein>